<keyword evidence="1 3" id="KW-0238">DNA-binding</keyword>
<evidence type="ECO:0000256" key="2">
    <source>
        <dbReference type="PROSITE-ProRule" id="PRU00169"/>
    </source>
</evidence>
<dbReference type="AlphaFoldDB" id="N1MQQ5"/>
<feature type="modified residue" description="4-aspartylphosphate" evidence="2">
    <location>
        <position position="49"/>
    </location>
</feature>
<dbReference type="EMBL" id="CAVK010000170">
    <property type="protein sequence ID" value="CCW19074.1"/>
    <property type="molecule type" value="Genomic_DNA"/>
</dbReference>
<dbReference type="GO" id="GO:0000156">
    <property type="term" value="F:phosphorelay response regulator activity"/>
    <property type="evidence" value="ECO:0007669"/>
    <property type="project" value="TreeGrafter"/>
</dbReference>
<dbReference type="Gene3D" id="3.40.50.2300">
    <property type="match status" value="1"/>
</dbReference>
<dbReference type="GO" id="GO:0006355">
    <property type="term" value="P:regulation of DNA-templated transcription"/>
    <property type="evidence" value="ECO:0007669"/>
    <property type="project" value="InterPro"/>
</dbReference>
<reference evidence="6 7" key="1">
    <citation type="submission" date="2013-03" db="EMBL/GenBank/DDBJ databases">
        <authorList>
            <person name="Le V."/>
        </authorList>
    </citation>
    <scope>NUCLEOTIDE SEQUENCE [LARGE SCALE GENOMIC DNA]</scope>
    <source>
        <strain evidence="6 7">BiD32</strain>
    </source>
</reference>
<dbReference type="CDD" id="cd00383">
    <property type="entry name" value="trans_reg_C"/>
    <property type="match status" value="1"/>
</dbReference>
<dbReference type="InterPro" id="IPR011006">
    <property type="entry name" value="CheY-like_superfamily"/>
</dbReference>
<feature type="domain" description="Response regulatory" evidence="4">
    <location>
        <begin position="1"/>
        <end position="114"/>
    </location>
</feature>
<dbReference type="InterPro" id="IPR036388">
    <property type="entry name" value="WH-like_DNA-bd_sf"/>
</dbReference>
<keyword evidence="2" id="KW-0597">Phosphoprotein</keyword>
<feature type="domain" description="OmpR/PhoB-type" evidence="5">
    <location>
        <begin position="122"/>
        <end position="220"/>
    </location>
</feature>
<dbReference type="Proteomes" id="UP000013201">
    <property type="component" value="Unassembled WGS sequence"/>
</dbReference>
<dbReference type="Pfam" id="PF00072">
    <property type="entry name" value="Response_reg"/>
    <property type="match status" value="1"/>
</dbReference>
<dbReference type="Gene3D" id="1.10.10.10">
    <property type="entry name" value="Winged helix-like DNA-binding domain superfamily/Winged helix DNA-binding domain"/>
    <property type="match status" value="1"/>
</dbReference>
<feature type="DNA-binding region" description="OmpR/PhoB-type" evidence="3">
    <location>
        <begin position="122"/>
        <end position="220"/>
    </location>
</feature>
<dbReference type="InterPro" id="IPR001867">
    <property type="entry name" value="OmpR/PhoB-type_DNA-bd"/>
</dbReference>
<reference evidence="7" key="2">
    <citation type="submission" date="2013-04" db="EMBL/GenBank/DDBJ databases">
        <title>Bisphenol A degrading Sphingobium sp. strain BiD32.</title>
        <authorList>
            <person name="Nielsen J.L."/>
            <person name="Zhou N.A."/>
            <person name="Kjeldal H."/>
        </authorList>
    </citation>
    <scope>NUCLEOTIDE SEQUENCE [LARGE SCALE GENOMIC DNA]</scope>
    <source>
        <strain evidence="7">BiD32</strain>
    </source>
</reference>
<dbReference type="InterPro" id="IPR001789">
    <property type="entry name" value="Sig_transdc_resp-reg_receiver"/>
</dbReference>
<keyword evidence="7" id="KW-1185">Reference proteome</keyword>
<organism evidence="6 7">
    <name type="scientific">Sphingobium indicum BiD32</name>
    <dbReference type="NCBI Taxonomy" id="1301087"/>
    <lineage>
        <taxon>Bacteria</taxon>
        <taxon>Pseudomonadati</taxon>
        <taxon>Pseudomonadota</taxon>
        <taxon>Alphaproteobacteria</taxon>
        <taxon>Sphingomonadales</taxon>
        <taxon>Sphingomonadaceae</taxon>
        <taxon>Sphingobium</taxon>
    </lineage>
</organism>
<evidence type="ECO:0000313" key="6">
    <source>
        <dbReference type="EMBL" id="CCW19074.1"/>
    </source>
</evidence>
<dbReference type="PANTHER" id="PTHR48111:SF36">
    <property type="entry name" value="TRANSCRIPTIONAL REGULATORY PROTEIN CUTR"/>
    <property type="match status" value="1"/>
</dbReference>
<accession>N1MQQ5</accession>
<dbReference type="GO" id="GO:0032993">
    <property type="term" value="C:protein-DNA complex"/>
    <property type="evidence" value="ECO:0007669"/>
    <property type="project" value="TreeGrafter"/>
</dbReference>
<dbReference type="PANTHER" id="PTHR48111">
    <property type="entry name" value="REGULATOR OF RPOS"/>
    <property type="match status" value="1"/>
</dbReference>
<dbReference type="InterPro" id="IPR039420">
    <property type="entry name" value="WalR-like"/>
</dbReference>
<protein>
    <submittedName>
        <fullName evidence="6">Two-component response regulator</fullName>
    </submittedName>
</protein>
<dbReference type="SUPFAM" id="SSF52172">
    <property type="entry name" value="CheY-like"/>
    <property type="match status" value="1"/>
</dbReference>
<comment type="caution">
    <text evidence="6">The sequence shown here is derived from an EMBL/GenBank/DDBJ whole genome shotgun (WGS) entry which is preliminary data.</text>
</comment>
<gene>
    <name evidence="6" type="ORF">EBBID32_34360</name>
</gene>
<evidence type="ECO:0000313" key="7">
    <source>
        <dbReference type="Proteomes" id="UP000013201"/>
    </source>
</evidence>
<dbReference type="Pfam" id="PF00486">
    <property type="entry name" value="Trans_reg_C"/>
    <property type="match status" value="1"/>
</dbReference>
<name>N1MQQ5_9SPHN</name>
<dbReference type="SMART" id="SM00862">
    <property type="entry name" value="Trans_reg_C"/>
    <property type="match status" value="1"/>
</dbReference>
<dbReference type="GO" id="GO:0005829">
    <property type="term" value="C:cytosol"/>
    <property type="evidence" value="ECO:0007669"/>
    <property type="project" value="TreeGrafter"/>
</dbReference>
<dbReference type="SMART" id="SM00448">
    <property type="entry name" value="REC"/>
    <property type="match status" value="1"/>
</dbReference>
<evidence type="ECO:0000259" key="5">
    <source>
        <dbReference type="PROSITE" id="PS51755"/>
    </source>
</evidence>
<proteinExistence type="predicted"/>
<evidence type="ECO:0000259" key="4">
    <source>
        <dbReference type="PROSITE" id="PS50110"/>
    </source>
</evidence>
<dbReference type="GO" id="GO:0000976">
    <property type="term" value="F:transcription cis-regulatory region binding"/>
    <property type="evidence" value="ECO:0007669"/>
    <property type="project" value="TreeGrafter"/>
</dbReference>
<sequence>MLIVEDNDRLAMLIAEGLQRRGFSCDIAGSLASADNAMDGAAYDAIALDLGLPDGDGIDWLAKRRRCGQVPPAIIQTARGALEDRVTGLDAGADDYVVKPVEIDELAARIRALLRRPGPRMQSVLEVGDLAFDAARRSARYCGRAIELSRREADLLELLMRRAGTVVPRGAIEDALYSFNEPVTPNAVEAAMSRLRRKLDEVGASENLHTIRGVGYMLRETAI</sequence>
<dbReference type="PROSITE" id="PS50110">
    <property type="entry name" value="RESPONSE_REGULATORY"/>
    <property type="match status" value="1"/>
</dbReference>
<dbReference type="Gene3D" id="6.10.250.690">
    <property type="match status" value="1"/>
</dbReference>
<evidence type="ECO:0000256" key="3">
    <source>
        <dbReference type="PROSITE-ProRule" id="PRU01091"/>
    </source>
</evidence>
<evidence type="ECO:0000256" key="1">
    <source>
        <dbReference type="ARBA" id="ARBA00023125"/>
    </source>
</evidence>
<dbReference type="PROSITE" id="PS51755">
    <property type="entry name" value="OMPR_PHOB"/>
    <property type="match status" value="1"/>
</dbReference>